<gene>
    <name evidence="1" type="ORF">PVIIG_05313</name>
</gene>
<dbReference type="Proteomes" id="UP000053562">
    <property type="component" value="Unassembled WGS sequence"/>
</dbReference>
<sequence>MTIVRFGNTNVCKINTQSSCKDLYTDITDYIEEKALQLKHAENVNAFISECKELNSRLDVYKNDCNKCYEGSFLTSLDIEGKVLKTLKTVTRYGGCPRNFTGEDEERIKLMNDIDEFCQKRKAYIEDLESLEKTCQSRSIK</sequence>
<dbReference type="AlphaFoldDB" id="A0A0J9S1T6"/>
<proteinExistence type="predicted"/>
<organism evidence="1 2">
    <name type="scientific">Plasmodium vivax India VII</name>
    <dbReference type="NCBI Taxonomy" id="1077284"/>
    <lineage>
        <taxon>Eukaryota</taxon>
        <taxon>Sar</taxon>
        <taxon>Alveolata</taxon>
        <taxon>Apicomplexa</taxon>
        <taxon>Aconoidasida</taxon>
        <taxon>Haemosporida</taxon>
        <taxon>Plasmodiidae</taxon>
        <taxon>Plasmodium</taxon>
        <taxon>Plasmodium (Plasmodium)</taxon>
    </lineage>
</organism>
<dbReference type="OrthoDB" id="10324776at2759"/>
<reference evidence="1 2" key="1">
    <citation type="submission" date="2011-08" db="EMBL/GenBank/DDBJ databases">
        <title>The Genome Sequence of Plasmodium vivax India VII.</title>
        <authorList>
            <consortium name="The Broad Institute Genome Sequencing Platform"/>
            <consortium name="The Broad Institute Genome Sequencing Center for Infectious Disease"/>
            <person name="Neafsey D."/>
            <person name="Carlton J."/>
            <person name="Barnwell J."/>
            <person name="Collins W."/>
            <person name="Escalante A."/>
            <person name="Mullikin J."/>
            <person name="Saul A."/>
            <person name="Guigo R."/>
            <person name="Camara F."/>
            <person name="Young S.K."/>
            <person name="Zeng Q."/>
            <person name="Gargeya S."/>
            <person name="Fitzgerald M."/>
            <person name="Haas B."/>
            <person name="Abouelleil A."/>
            <person name="Alvarado L."/>
            <person name="Arachchi H.M."/>
            <person name="Berlin A."/>
            <person name="Brown A."/>
            <person name="Chapman S.B."/>
            <person name="Chen Z."/>
            <person name="Dunbar C."/>
            <person name="Freedman E."/>
            <person name="Gearin G."/>
            <person name="Gellesch M."/>
            <person name="Goldberg J."/>
            <person name="Griggs A."/>
            <person name="Gujja S."/>
            <person name="Heiman D."/>
            <person name="Howarth C."/>
            <person name="Larson L."/>
            <person name="Lui A."/>
            <person name="MacDonald P.J.P."/>
            <person name="Montmayeur A."/>
            <person name="Murphy C."/>
            <person name="Neiman D."/>
            <person name="Pearson M."/>
            <person name="Priest M."/>
            <person name="Roberts A."/>
            <person name="Saif S."/>
            <person name="Shea T."/>
            <person name="Shenoy N."/>
            <person name="Sisk P."/>
            <person name="Stolte C."/>
            <person name="Sykes S."/>
            <person name="Wortman J."/>
            <person name="Nusbaum C."/>
            <person name="Birren B."/>
        </authorList>
    </citation>
    <scope>NUCLEOTIDE SEQUENCE [LARGE SCALE GENOMIC DNA]</scope>
    <source>
        <strain evidence="1 2">India VII</strain>
    </source>
</reference>
<evidence type="ECO:0000313" key="1">
    <source>
        <dbReference type="EMBL" id="KMZ76701.1"/>
    </source>
</evidence>
<dbReference type="EMBL" id="KQ234644">
    <property type="protein sequence ID" value="KMZ76701.1"/>
    <property type="molecule type" value="Genomic_DNA"/>
</dbReference>
<name>A0A0J9S1T6_PLAVI</name>
<evidence type="ECO:0000313" key="2">
    <source>
        <dbReference type="Proteomes" id="UP000053562"/>
    </source>
</evidence>
<accession>A0A0J9S1T6</accession>
<protein>
    <submittedName>
        <fullName evidence="1">Uncharacterized protein</fullName>
    </submittedName>
</protein>